<dbReference type="PANTHER" id="PTHR19354">
    <property type="entry name" value="ZIPPER PUTATIVE TUMOR SUPPRESSOR 2 HOMOLOG-LIKE PROTEIN-RELATED"/>
    <property type="match status" value="1"/>
</dbReference>
<evidence type="ECO:0000256" key="2">
    <source>
        <dbReference type="ARBA" id="ARBA00022490"/>
    </source>
</evidence>
<feature type="compositionally biased region" description="Polar residues" evidence="5">
    <location>
        <begin position="32"/>
        <end position="42"/>
    </location>
</feature>
<comment type="subcellular location">
    <subcellularLocation>
        <location evidence="1">Cytoplasm</location>
    </subcellularLocation>
</comment>
<organism evidence="6 7">
    <name type="scientific">Eleutherodactylus coqui</name>
    <name type="common">Puerto Rican coqui</name>
    <dbReference type="NCBI Taxonomy" id="57060"/>
    <lineage>
        <taxon>Eukaryota</taxon>
        <taxon>Metazoa</taxon>
        <taxon>Chordata</taxon>
        <taxon>Craniata</taxon>
        <taxon>Vertebrata</taxon>
        <taxon>Euteleostomi</taxon>
        <taxon>Amphibia</taxon>
        <taxon>Batrachia</taxon>
        <taxon>Anura</taxon>
        <taxon>Neobatrachia</taxon>
        <taxon>Hyloidea</taxon>
        <taxon>Eleutherodactylidae</taxon>
        <taxon>Eleutherodactylinae</taxon>
        <taxon>Eleutherodactylus</taxon>
        <taxon>Eleutherodactylus</taxon>
    </lineage>
</organism>
<evidence type="ECO:0000256" key="3">
    <source>
        <dbReference type="ARBA" id="ARBA00023054"/>
    </source>
</evidence>
<keyword evidence="7" id="KW-1185">Reference proteome</keyword>
<feature type="coiled-coil region" evidence="4">
    <location>
        <begin position="156"/>
        <end position="349"/>
    </location>
</feature>
<evidence type="ECO:0000256" key="4">
    <source>
        <dbReference type="SAM" id="Coils"/>
    </source>
</evidence>
<reference evidence="6" key="1">
    <citation type="thesis" date="2020" institute="ProQuest LLC" country="789 East Eisenhower Parkway, Ann Arbor, MI, USA">
        <title>Comparative Genomics and Chromosome Evolution.</title>
        <authorList>
            <person name="Mudd A.B."/>
        </authorList>
    </citation>
    <scope>NUCLEOTIDE SEQUENCE</scope>
    <source>
        <strain evidence="6">HN-11 Male</strain>
        <tissue evidence="6">Kidney and liver</tissue>
    </source>
</reference>
<feature type="compositionally biased region" description="Polar residues" evidence="5">
    <location>
        <begin position="7"/>
        <end position="16"/>
    </location>
</feature>
<evidence type="ECO:0000256" key="5">
    <source>
        <dbReference type="SAM" id="MobiDB-lite"/>
    </source>
</evidence>
<keyword evidence="3 4" id="KW-0175">Coiled coil</keyword>
<dbReference type="InterPro" id="IPR045329">
    <property type="entry name" value="LZTS"/>
</dbReference>
<dbReference type="OrthoDB" id="10030037at2759"/>
<evidence type="ECO:0000256" key="1">
    <source>
        <dbReference type="ARBA" id="ARBA00004496"/>
    </source>
</evidence>
<dbReference type="GO" id="GO:0090090">
    <property type="term" value="P:negative regulation of canonical Wnt signaling pathway"/>
    <property type="evidence" value="ECO:0007669"/>
    <property type="project" value="TreeGrafter"/>
</dbReference>
<dbReference type="GO" id="GO:0005737">
    <property type="term" value="C:cytoplasm"/>
    <property type="evidence" value="ECO:0007669"/>
    <property type="project" value="UniProtKB-SubCell"/>
</dbReference>
<evidence type="ECO:0000313" key="6">
    <source>
        <dbReference type="EMBL" id="KAG9484842.1"/>
    </source>
</evidence>
<dbReference type="AlphaFoldDB" id="A0A8J6FB44"/>
<keyword evidence="2" id="KW-0963">Cytoplasm</keyword>
<name>A0A8J6FB44_ELECQ</name>
<evidence type="ECO:0000313" key="7">
    <source>
        <dbReference type="Proteomes" id="UP000770717"/>
    </source>
</evidence>
<sequence>MAAMQTLPLSIDQNPEVNVPQDQPSSRSPDSENTMGSVSSLISGRPYHDKQCKASEFSNKCRKPASMPNFFKQQEGLLKSSYNSQDPLFNGLPTKKPCAATSASNGNYTYVNEDFKEEWHEARAPNSPSSDVDDVREDRTLNGNIRGPPPKLIPVSGKLEKVYEEKQKRCEQEMEELRQSCALKMKQASQKAQRTQQVLQLQIFQLQQEKKKLQEDFSQLLQERELLEKRCASFEREQTELGPRLEETKWEVCQKSGEISLLKQQLKDAQAELSQKSNEILLLRTQLRDTRSDLQISEEQVQELQDTAHTKTLELEVCENELQRKKNESELLREKASKLDQEVASLREAAVASLRHGLCHCYEKEDPFLLYESDEAKAQRQNSDNLQSLKQYMERLREALVTERRRNQEQLENFEVERRIWQEEKEKVIRYQKQLQHNYIQMYQQNRELERDIKQLSLELEARELDEFDLHGSEIQFEEITATEI</sequence>
<protein>
    <submittedName>
        <fullName evidence="6">Uncharacterized protein</fullName>
    </submittedName>
</protein>
<accession>A0A8J6FB44</accession>
<dbReference type="Proteomes" id="UP000770717">
    <property type="component" value="Unassembled WGS sequence"/>
</dbReference>
<gene>
    <name evidence="6" type="ORF">GDO78_008123</name>
</gene>
<feature type="region of interest" description="Disordered" evidence="5">
    <location>
        <begin position="1"/>
        <end position="58"/>
    </location>
</feature>
<dbReference type="EMBL" id="WNTK01000004">
    <property type="protein sequence ID" value="KAG9484842.1"/>
    <property type="molecule type" value="Genomic_DNA"/>
</dbReference>
<dbReference type="Pfam" id="PF06818">
    <property type="entry name" value="Fez1"/>
    <property type="match status" value="1"/>
</dbReference>
<dbReference type="PANTHER" id="PTHR19354:SF4">
    <property type="entry name" value="ZIPPER PUTATIVE TUMOR SUPPRESSOR 2-RELATED"/>
    <property type="match status" value="1"/>
</dbReference>
<proteinExistence type="predicted"/>
<feature type="coiled-coil region" evidence="4">
    <location>
        <begin position="386"/>
        <end position="466"/>
    </location>
</feature>
<comment type="caution">
    <text evidence="6">The sequence shown here is derived from an EMBL/GenBank/DDBJ whole genome shotgun (WGS) entry which is preliminary data.</text>
</comment>